<keyword evidence="1" id="KW-0472">Membrane</keyword>
<dbReference type="GO" id="GO:0016989">
    <property type="term" value="F:sigma factor antagonist activity"/>
    <property type="evidence" value="ECO:0007669"/>
    <property type="project" value="TreeGrafter"/>
</dbReference>
<organism evidence="4 5">
    <name type="scientific">Draconibacterium aestuarii</name>
    <dbReference type="NCBI Taxonomy" id="2998507"/>
    <lineage>
        <taxon>Bacteria</taxon>
        <taxon>Pseudomonadati</taxon>
        <taxon>Bacteroidota</taxon>
        <taxon>Bacteroidia</taxon>
        <taxon>Marinilabiliales</taxon>
        <taxon>Prolixibacteraceae</taxon>
        <taxon>Draconibacterium</taxon>
    </lineage>
</organism>
<evidence type="ECO:0000259" key="2">
    <source>
        <dbReference type="Pfam" id="PF04773"/>
    </source>
</evidence>
<dbReference type="Pfam" id="PF16344">
    <property type="entry name" value="FecR_C"/>
    <property type="match status" value="1"/>
</dbReference>
<protein>
    <submittedName>
        <fullName evidence="4">FecR domain-containing protein</fullName>
    </submittedName>
</protein>
<feature type="transmembrane region" description="Helical" evidence="1">
    <location>
        <begin position="82"/>
        <end position="103"/>
    </location>
</feature>
<dbReference type="Pfam" id="PF04773">
    <property type="entry name" value="FecR"/>
    <property type="match status" value="1"/>
</dbReference>
<dbReference type="Gene3D" id="2.60.120.1440">
    <property type="match status" value="1"/>
</dbReference>
<dbReference type="PANTHER" id="PTHR30273:SF2">
    <property type="entry name" value="PROTEIN FECR"/>
    <property type="match status" value="1"/>
</dbReference>
<dbReference type="Proteomes" id="UP001145087">
    <property type="component" value="Unassembled WGS sequence"/>
</dbReference>
<evidence type="ECO:0000259" key="3">
    <source>
        <dbReference type="Pfam" id="PF16344"/>
    </source>
</evidence>
<dbReference type="PANTHER" id="PTHR30273">
    <property type="entry name" value="PERIPLASMIC SIGNAL SENSOR AND SIGMA FACTOR ACTIVATOR FECR-RELATED"/>
    <property type="match status" value="1"/>
</dbReference>
<dbReference type="RefSeq" id="WP_343331133.1">
    <property type="nucleotide sequence ID" value="NZ_JAPOHD010000002.1"/>
</dbReference>
<reference evidence="4" key="1">
    <citation type="submission" date="2022-11" db="EMBL/GenBank/DDBJ databases">
        <title>Marilongibacter aestuarii gen. nov., sp. nov., isolated from tidal flat sediment.</title>
        <authorList>
            <person name="Jiayan W."/>
        </authorList>
    </citation>
    <scope>NUCLEOTIDE SEQUENCE</scope>
    <source>
        <strain evidence="4">Z1-6</strain>
    </source>
</reference>
<dbReference type="InterPro" id="IPR012373">
    <property type="entry name" value="Ferrdict_sens_TM"/>
</dbReference>
<accession>A0A9X3F1C1</accession>
<sequence>MDHKTDIQQLIIRYLDGSCNVADRQTFTRWLEQSDKNKRTFYQIKDIWDATQKRKNRTNTALLQFYQQQAAKNNASTKVLHIWKAVAGVAAVLAIGFITLFLLQTLNRDSLTQSASALVSFKVPLGSRSEVSLPDGTTVVLNSGSELHYPPVFVEGKRVVNLSGEAFFKVKSDKTNPFIVKTNDFNVQVTGTQFNVCSYADNSYASVTLAEGEVGVQFPGNNNLVDIAPSQQLNLDRENRKYHIEEIDVESEIAWKDGEFRFKEIAFPELVKRLERWYDVKLQHTAPELETMLYNGRFKNQETIWQVLDALKLTTPIDYKKTGFREFKIIYKPMSKSK</sequence>
<dbReference type="InterPro" id="IPR006860">
    <property type="entry name" value="FecR"/>
</dbReference>
<comment type="caution">
    <text evidence="4">The sequence shown here is derived from an EMBL/GenBank/DDBJ whole genome shotgun (WGS) entry which is preliminary data.</text>
</comment>
<evidence type="ECO:0000313" key="5">
    <source>
        <dbReference type="Proteomes" id="UP001145087"/>
    </source>
</evidence>
<keyword evidence="1" id="KW-1133">Transmembrane helix</keyword>
<dbReference type="EMBL" id="JAPOHD010000002">
    <property type="protein sequence ID" value="MCY1718794.1"/>
    <property type="molecule type" value="Genomic_DNA"/>
</dbReference>
<dbReference type="InterPro" id="IPR032508">
    <property type="entry name" value="FecR_C"/>
</dbReference>
<name>A0A9X3F1C1_9BACT</name>
<dbReference type="FunFam" id="2.60.120.1440:FF:000001">
    <property type="entry name" value="Putative anti-sigma factor"/>
    <property type="match status" value="1"/>
</dbReference>
<dbReference type="AlphaFoldDB" id="A0A9X3F1C1"/>
<evidence type="ECO:0000256" key="1">
    <source>
        <dbReference type="SAM" id="Phobius"/>
    </source>
</evidence>
<evidence type="ECO:0000313" key="4">
    <source>
        <dbReference type="EMBL" id="MCY1718794.1"/>
    </source>
</evidence>
<gene>
    <name evidence="4" type="ORF">OU798_00465</name>
</gene>
<feature type="domain" description="Protein FecR C-terminal" evidence="3">
    <location>
        <begin position="260"/>
        <end position="323"/>
    </location>
</feature>
<dbReference type="Gene3D" id="3.55.50.30">
    <property type="match status" value="1"/>
</dbReference>
<feature type="domain" description="FecR protein" evidence="2">
    <location>
        <begin position="125"/>
        <end position="214"/>
    </location>
</feature>
<proteinExistence type="predicted"/>
<keyword evidence="5" id="KW-1185">Reference proteome</keyword>
<keyword evidence="1" id="KW-0812">Transmembrane</keyword>
<dbReference type="PIRSF" id="PIRSF018266">
    <property type="entry name" value="FecR"/>
    <property type="match status" value="1"/>
</dbReference>